<dbReference type="AlphaFoldDB" id="A0A0F9D5Q5"/>
<dbReference type="InterPro" id="IPR000073">
    <property type="entry name" value="AB_hydrolase_1"/>
</dbReference>
<sequence length="217" mass="24345">MTVDYKGSKLFYTATGPGPACILLHVFLENHTIWDTLTRQLKKSHKVICIDLPGHGQSEVLRAEASIAAMAEAIFHVVQLEDLDKIELVGHSMGGYVGLAFAKAYPNKVNGLLLLNSTPRADNEERIANRKHGIAVARKNYEAIVKMSVANLFALKNRKKLEKDIENLKKEALKTPLKGYIDAQLAMMHREDLSRFWREAFFKKAMILGENDTLIDA</sequence>
<dbReference type="Gene3D" id="3.40.50.1820">
    <property type="entry name" value="alpha/beta hydrolase"/>
    <property type="match status" value="1"/>
</dbReference>
<dbReference type="EMBL" id="LAZR01040988">
    <property type="protein sequence ID" value="KKL13126.1"/>
    <property type="molecule type" value="Genomic_DNA"/>
</dbReference>
<comment type="caution">
    <text evidence="2">The sequence shown here is derived from an EMBL/GenBank/DDBJ whole genome shotgun (WGS) entry which is preliminary data.</text>
</comment>
<evidence type="ECO:0000259" key="1">
    <source>
        <dbReference type="Pfam" id="PF00561"/>
    </source>
</evidence>
<dbReference type="SUPFAM" id="SSF53474">
    <property type="entry name" value="alpha/beta-Hydrolases"/>
    <property type="match status" value="1"/>
</dbReference>
<organism evidence="2">
    <name type="scientific">marine sediment metagenome</name>
    <dbReference type="NCBI Taxonomy" id="412755"/>
    <lineage>
        <taxon>unclassified sequences</taxon>
        <taxon>metagenomes</taxon>
        <taxon>ecological metagenomes</taxon>
    </lineage>
</organism>
<feature type="non-terminal residue" evidence="2">
    <location>
        <position position="217"/>
    </location>
</feature>
<evidence type="ECO:0000313" key="2">
    <source>
        <dbReference type="EMBL" id="KKL13126.1"/>
    </source>
</evidence>
<dbReference type="InterPro" id="IPR029058">
    <property type="entry name" value="AB_hydrolase_fold"/>
</dbReference>
<accession>A0A0F9D5Q5</accession>
<feature type="domain" description="AB hydrolase-1" evidence="1">
    <location>
        <begin position="22"/>
        <end position="119"/>
    </location>
</feature>
<proteinExistence type="predicted"/>
<dbReference type="PANTHER" id="PTHR43798">
    <property type="entry name" value="MONOACYLGLYCEROL LIPASE"/>
    <property type="match status" value="1"/>
</dbReference>
<dbReference type="InterPro" id="IPR050266">
    <property type="entry name" value="AB_hydrolase_sf"/>
</dbReference>
<gene>
    <name evidence="2" type="ORF">LCGC14_2528890</name>
</gene>
<dbReference type="Pfam" id="PF00561">
    <property type="entry name" value="Abhydrolase_1"/>
    <property type="match status" value="1"/>
</dbReference>
<protein>
    <recommendedName>
        <fullName evidence="1">AB hydrolase-1 domain-containing protein</fullName>
    </recommendedName>
</protein>
<name>A0A0F9D5Q5_9ZZZZ</name>
<reference evidence="2" key="1">
    <citation type="journal article" date="2015" name="Nature">
        <title>Complex archaea that bridge the gap between prokaryotes and eukaryotes.</title>
        <authorList>
            <person name="Spang A."/>
            <person name="Saw J.H."/>
            <person name="Jorgensen S.L."/>
            <person name="Zaremba-Niedzwiedzka K."/>
            <person name="Martijn J."/>
            <person name="Lind A.E."/>
            <person name="van Eijk R."/>
            <person name="Schleper C."/>
            <person name="Guy L."/>
            <person name="Ettema T.J."/>
        </authorList>
    </citation>
    <scope>NUCLEOTIDE SEQUENCE</scope>
</reference>
<dbReference type="PRINTS" id="PR00111">
    <property type="entry name" value="ABHYDROLASE"/>
</dbReference>